<protein>
    <recommendedName>
        <fullName evidence="4">Peroxin/Ferlin domain-containing protein</fullName>
    </recommendedName>
</protein>
<feature type="compositionally biased region" description="Basic and acidic residues" evidence="1">
    <location>
        <begin position="29"/>
        <end position="38"/>
    </location>
</feature>
<accession>A0A6J3MCX7</accession>
<evidence type="ECO:0000313" key="2">
    <source>
        <dbReference type="Proteomes" id="UP000504637"/>
    </source>
</evidence>
<feature type="region of interest" description="Disordered" evidence="1">
    <location>
        <begin position="80"/>
        <end position="115"/>
    </location>
</feature>
<reference evidence="3" key="3">
    <citation type="submission" date="2025-08" db="UniProtKB">
        <authorList>
            <consortium name="RefSeq"/>
        </authorList>
    </citation>
    <scope>IDENTIFICATION</scope>
    <source>
        <strain evidence="3">CBS 342.82</strain>
    </source>
</reference>
<feature type="region of interest" description="Disordered" evidence="1">
    <location>
        <begin position="1"/>
        <end position="55"/>
    </location>
</feature>
<reference evidence="3" key="2">
    <citation type="submission" date="2020-04" db="EMBL/GenBank/DDBJ databases">
        <authorList>
            <consortium name="NCBI Genome Project"/>
        </authorList>
    </citation>
    <scope>NUCLEOTIDE SEQUENCE</scope>
    <source>
        <strain evidence="3">CBS 342.82</strain>
    </source>
</reference>
<dbReference type="OrthoDB" id="72441at2759"/>
<name>A0A6J3MCX7_9PEZI</name>
<evidence type="ECO:0000256" key="1">
    <source>
        <dbReference type="SAM" id="MobiDB-lite"/>
    </source>
</evidence>
<keyword evidence="2" id="KW-1185">Reference proteome</keyword>
<evidence type="ECO:0000313" key="3">
    <source>
        <dbReference type="RefSeq" id="XP_033462480.1"/>
    </source>
</evidence>
<gene>
    <name evidence="3" type="ORF">K489DRAFT_157632</name>
</gene>
<feature type="compositionally biased region" description="Polar residues" evidence="1">
    <location>
        <begin position="506"/>
        <end position="515"/>
    </location>
</feature>
<feature type="region of interest" description="Disordered" evidence="1">
    <location>
        <begin position="394"/>
        <end position="422"/>
    </location>
</feature>
<feature type="compositionally biased region" description="Acidic residues" evidence="1">
    <location>
        <begin position="597"/>
        <end position="612"/>
    </location>
</feature>
<proteinExistence type="predicted"/>
<feature type="region of interest" description="Disordered" evidence="1">
    <location>
        <begin position="445"/>
        <end position="516"/>
    </location>
</feature>
<dbReference type="Proteomes" id="UP000504637">
    <property type="component" value="Unplaced"/>
</dbReference>
<feature type="compositionally biased region" description="Polar residues" evidence="1">
    <location>
        <begin position="39"/>
        <end position="50"/>
    </location>
</feature>
<dbReference type="GeneID" id="54357072"/>
<feature type="region of interest" description="Disordered" evidence="1">
    <location>
        <begin position="550"/>
        <end position="612"/>
    </location>
</feature>
<dbReference type="AlphaFoldDB" id="A0A6J3MCX7"/>
<dbReference type="RefSeq" id="XP_033462480.1">
    <property type="nucleotide sequence ID" value="XM_033599273.1"/>
</dbReference>
<sequence>MTSSADLVDGTRDAAETSHIGQPITLLDKTVDPGDETSRQGSTPSTTSAILSREPSLRHRLTHQSSNFQESLRREINRQKYARYGQGRYNVNDDEQTQPPSNSDNKDVKPADGDSGALQKKYLERAQNRAKALVKRKNNIGTGVQEKDTVVDVLYENQRGAFLFGIPKYSSSSLLPTDPKPWQNADFRTSPVDIRNAQVPDPSWEWTWKSWYVDMSRDVDEEGWEYSFAFVGHGGRTFAWHGTHPWFHSFVRRRRWLRVRKRSALPSVGRDKAHDLNPDYFTIHTKNLRSPSITDSRAASSNAVNVLAKLTVLEMTVENMDIDNIADLFLALRRSSLDREKIYAIRKFLDQANDDLVYLAERMDEIMGMFIFQASRRQVLDFLVATHDELHEKKKDLASHDHKDGDDDETRRHDSRVRHNENILKAVHAARDHIHKLEYWSDKHDASNTSNGDGKSAQHGDCGSKGKQSLKNTESTKPDSSDSHHATNKTRVHDPSTISKDPLPTPSDTESTTPGRNRLAFFDAKSKVSLSGPLDQETPTDEVYVTAAESASEIDGKGDRWQMTGKANPADLDGVPEEAAEEQQPVPDVHGHSSIVEGDELQELVPESEIDD</sequence>
<organism evidence="3">
    <name type="scientific">Dissoconium aciculare CBS 342.82</name>
    <dbReference type="NCBI Taxonomy" id="1314786"/>
    <lineage>
        <taxon>Eukaryota</taxon>
        <taxon>Fungi</taxon>
        <taxon>Dikarya</taxon>
        <taxon>Ascomycota</taxon>
        <taxon>Pezizomycotina</taxon>
        <taxon>Dothideomycetes</taxon>
        <taxon>Dothideomycetidae</taxon>
        <taxon>Mycosphaerellales</taxon>
        <taxon>Dissoconiaceae</taxon>
        <taxon>Dissoconium</taxon>
    </lineage>
</organism>
<evidence type="ECO:0008006" key="4">
    <source>
        <dbReference type="Google" id="ProtNLM"/>
    </source>
</evidence>
<reference evidence="3" key="1">
    <citation type="submission" date="2020-01" db="EMBL/GenBank/DDBJ databases">
        <authorList>
            <consortium name="DOE Joint Genome Institute"/>
            <person name="Haridas S."/>
            <person name="Albert R."/>
            <person name="Binder M."/>
            <person name="Bloem J."/>
            <person name="Labutti K."/>
            <person name="Salamov A."/>
            <person name="Andreopoulos B."/>
            <person name="Baker S.E."/>
            <person name="Barry K."/>
            <person name="Bills G."/>
            <person name="Bluhm B.H."/>
            <person name="Cannon C."/>
            <person name="Castanera R."/>
            <person name="Culley D.E."/>
            <person name="Daum C."/>
            <person name="Ezra D."/>
            <person name="Gonzalez J.B."/>
            <person name="Henrissat B."/>
            <person name="Kuo A."/>
            <person name="Liang C."/>
            <person name="Lipzen A."/>
            <person name="Lutzoni F."/>
            <person name="Magnuson J."/>
            <person name="Mondo S."/>
            <person name="Nolan M."/>
            <person name="Ohm R."/>
            <person name="Pangilinan J."/>
            <person name="Park H.-J."/>
            <person name="Ramirez L."/>
            <person name="Alfaro M."/>
            <person name="Sun H."/>
            <person name="Tritt A."/>
            <person name="Yoshinaga Y."/>
            <person name="Zwiers L.-H."/>
            <person name="Turgeon B.G."/>
            <person name="Goodwin S.B."/>
            <person name="Spatafora J.W."/>
            <person name="Crous P.W."/>
            <person name="Grigoriev I.V."/>
        </authorList>
    </citation>
    <scope>NUCLEOTIDE SEQUENCE</scope>
    <source>
        <strain evidence="3">CBS 342.82</strain>
    </source>
</reference>
<feature type="compositionally biased region" description="Basic and acidic residues" evidence="1">
    <location>
        <begin position="474"/>
        <end position="485"/>
    </location>
</feature>